<dbReference type="EMBL" id="MVHV01000023">
    <property type="protein sequence ID" value="ORA79299.1"/>
    <property type="molecule type" value="Genomic_DNA"/>
</dbReference>
<evidence type="ECO:0000313" key="3">
    <source>
        <dbReference type="Proteomes" id="UP000243140"/>
    </source>
</evidence>
<proteinExistence type="predicted"/>
<name>A0ABX3SPK2_MYCMA</name>
<gene>
    <name evidence="2" type="ORF">BST29_19625</name>
</gene>
<dbReference type="Proteomes" id="UP000243140">
    <property type="component" value="Unassembled WGS sequence"/>
</dbReference>
<feature type="region of interest" description="Disordered" evidence="1">
    <location>
        <begin position="152"/>
        <end position="173"/>
    </location>
</feature>
<evidence type="ECO:0000256" key="1">
    <source>
        <dbReference type="SAM" id="MobiDB-lite"/>
    </source>
</evidence>
<accession>A0ABX3SPK2</accession>
<keyword evidence="3" id="KW-1185">Reference proteome</keyword>
<sequence length="173" mass="19825">MKNADVRFYFDADILGLAHVICALRPDCTYPGDPGAVIKRKSRPPCVIQSDPGDNRWITTSTAQGWIGITRDSDIQTHFSLMQSVKDNCARLVTRAGPDAGDKWRQLETFMTQWRRIEALLDREGPLILSITRTSHREVDIEKCLRNIRQGRETRSEARQRRRDGHPDSPRLL</sequence>
<reference evidence="2 3" key="1">
    <citation type="submission" date="2017-02" db="EMBL/GenBank/DDBJ databases">
        <title>The new phylogeny of genus Mycobacterium.</title>
        <authorList>
            <person name="Tortoli E."/>
            <person name="Trovato A."/>
            <person name="Cirillo D.M."/>
        </authorList>
    </citation>
    <scope>NUCLEOTIDE SEQUENCE [LARGE SCALE GENOMIC DNA]</scope>
    <source>
        <strain evidence="2 3">IP1130001</strain>
    </source>
</reference>
<evidence type="ECO:0008006" key="4">
    <source>
        <dbReference type="Google" id="ProtNLM"/>
    </source>
</evidence>
<protein>
    <recommendedName>
        <fullName evidence="4">VapC45 PIN like domain-containing protein</fullName>
    </recommendedName>
</protein>
<organism evidence="2 3">
    <name type="scientific">Mycobacterium malmoense</name>
    <dbReference type="NCBI Taxonomy" id="1780"/>
    <lineage>
        <taxon>Bacteria</taxon>
        <taxon>Bacillati</taxon>
        <taxon>Actinomycetota</taxon>
        <taxon>Actinomycetes</taxon>
        <taxon>Mycobacteriales</taxon>
        <taxon>Mycobacteriaceae</taxon>
        <taxon>Mycobacterium</taxon>
    </lineage>
</organism>
<comment type="caution">
    <text evidence="2">The sequence shown here is derived from an EMBL/GenBank/DDBJ whole genome shotgun (WGS) entry which is preliminary data.</text>
</comment>
<evidence type="ECO:0000313" key="2">
    <source>
        <dbReference type="EMBL" id="ORA79299.1"/>
    </source>
</evidence>
<dbReference type="RefSeq" id="WP_083011623.1">
    <property type="nucleotide sequence ID" value="NZ_CP060015.1"/>
</dbReference>